<dbReference type="PROSITE" id="PS50164">
    <property type="entry name" value="GIY_YIG"/>
    <property type="match status" value="1"/>
</dbReference>
<dbReference type="Pfam" id="PF01541">
    <property type="entry name" value="GIY-YIG"/>
    <property type="match status" value="1"/>
</dbReference>
<dbReference type="Pfam" id="PF12008">
    <property type="entry name" value="EcoR124_C"/>
    <property type="match status" value="1"/>
</dbReference>
<dbReference type="Proteomes" id="UP000182114">
    <property type="component" value="Unassembled WGS sequence"/>
</dbReference>
<dbReference type="AlphaFoldDB" id="A0A1G7GT59"/>
<dbReference type="Gene3D" id="3.40.1440.10">
    <property type="entry name" value="GIY-YIG endonuclease"/>
    <property type="match status" value="1"/>
</dbReference>
<evidence type="ECO:0000259" key="2">
    <source>
        <dbReference type="PROSITE" id="PS50164"/>
    </source>
</evidence>
<dbReference type="InterPro" id="IPR000305">
    <property type="entry name" value="GIY-YIG_endonuc"/>
</dbReference>
<dbReference type="EMBL" id="FNBD01000005">
    <property type="protein sequence ID" value="SDE91314.1"/>
    <property type="molecule type" value="Genomic_DNA"/>
</dbReference>
<keyword evidence="3" id="KW-0378">Hydrolase</keyword>
<dbReference type="RefSeq" id="WP_074538236.1">
    <property type="nucleotide sequence ID" value="NZ_FNBD01000005.1"/>
</dbReference>
<gene>
    <name evidence="3" type="ORF">SAMN04487992_10542</name>
</gene>
<dbReference type="PANTHER" id="PTHR34477:SF5">
    <property type="entry name" value="BSL5627 PROTEIN"/>
    <property type="match status" value="1"/>
</dbReference>
<feature type="domain" description="GIY-YIG" evidence="2">
    <location>
        <begin position="2"/>
        <end position="79"/>
    </location>
</feature>
<proteinExistence type="inferred from homology"/>
<organism evidence="3 4">
    <name type="scientific">Cellulophaga baltica</name>
    <dbReference type="NCBI Taxonomy" id="76594"/>
    <lineage>
        <taxon>Bacteria</taxon>
        <taxon>Pseudomonadati</taxon>
        <taxon>Bacteroidota</taxon>
        <taxon>Flavobacteriia</taxon>
        <taxon>Flavobacteriales</taxon>
        <taxon>Flavobacteriaceae</taxon>
        <taxon>Cellulophaga</taxon>
    </lineage>
</organism>
<sequence>MKPGFIYILANKNNTTLYVGVTSNLLQRIERHKSKFYPKSFSARYNTNKLVYYEAFQDIGAAIAREKQLKAGSRAKKIALIEKENPDWQEQKVLALGKLCDEENLDKAQFKALIDTYIYSGQEPIKDDVFKCLDNRPSILKAREIGERILSKMKEYVQVFIEGMTG</sequence>
<dbReference type="InterPro" id="IPR050190">
    <property type="entry name" value="UPF0213_domain"/>
</dbReference>
<dbReference type="GO" id="GO:0004519">
    <property type="term" value="F:endonuclease activity"/>
    <property type="evidence" value="ECO:0007669"/>
    <property type="project" value="UniProtKB-KW"/>
</dbReference>
<accession>A0A1G7GT59</accession>
<dbReference type="InterPro" id="IPR035901">
    <property type="entry name" value="GIY-YIG_endonuc_sf"/>
</dbReference>
<evidence type="ECO:0000313" key="4">
    <source>
        <dbReference type="Proteomes" id="UP000182114"/>
    </source>
</evidence>
<evidence type="ECO:0000256" key="1">
    <source>
        <dbReference type="ARBA" id="ARBA00007435"/>
    </source>
</evidence>
<dbReference type="SUPFAM" id="SSF82771">
    <property type="entry name" value="GIY-YIG endonuclease"/>
    <property type="match status" value="1"/>
</dbReference>
<dbReference type="InterPro" id="IPR022625">
    <property type="entry name" value="TypeI_RM_Rsu_C"/>
</dbReference>
<name>A0A1G7GT59_9FLAO</name>
<evidence type="ECO:0000313" key="3">
    <source>
        <dbReference type="EMBL" id="SDE91314.1"/>
    </source>
</evidence>
<dbReference type="PANTHER" id="PTHR34477">
    <property type="entry name" value="UPF0213 PROTEIN YHBQ"/>
    <property type="match status" value="1"/>
</dbReference>
<keyword evidence="3" id="KW-0540">Nuclease</keyword>
<keyword evidence="4" id="KW-1185">Reference proteome</keyword>
<dbReference type="CDD" id="cd10448">
    <property type="entry name" value="GIY-YIG_unchar_3"/>
    <property type="match status" value="1"/>
</dbReference>
<protein>
    <submittedName>
        <fullName evidence="3">Predicted endonuclease, GIY-YIG superfamily</fullName>
    </submittedName>
</protein>
<comment type="similarity">
    <text evidence="1">Belongs to the UPF0213 family.</text>
</comment>
<keyword evidence="3" id="KW-0255">Endonuclease</keyword>
<reference evidence="4" key="1">
    <citation type="submission" date="2016-10" db="EMBL/GenBank/DDBJ databases">
        <authorList>
            <person name="Varghese N."/>
            <person name="Submissions S."/>
        </authorList>
    </citation>
    <scope>NUCLEOTIDE SEQUENCE [LARGE SCALE GENOMIC DNA]</scope>
    <source>
        <strain evidence="4">DSM 24729</strain>
    </source>
</reference>